<dbReference type="RefSeq" id="WP_209739571.1">
    <property type="nucleotide sequence ID" value="NZ_CP072611.1"/>
</dbReference>
<dbReference type="Pfam" id="PF13439">
    <property type="entry name" value="Glyco_transf_4"/>
    <property type="match status" value="1"/>
</dbReference>
<dbReference type="Pfam" id="PF00534">
    <property type="entry name" value="Glycos_transf_1"/>
    <property type="match status" value="1"/>
</dbReference>
<dbReference type="EMBL" id="JBHUIJ010000005">
    <property type="protein sequence ID" value="MFD2236913.1"/>
    <property type="molecule type" value="Genomic_DNA"/>
</dbReference>
<evidence type="ECO:0000259" key="1">
    <source>
        <dbReference type="Pfam" id="PF00534"/>
    </source>
</evidence>
<dbReference type="PANTHER" id="PTHR45947">
    <property type="entry name" value="SULFOQUINOVOSYL TRANSFERASE SQD2"/>
    <property type="match status" value="1"/>
</dbReference>
<gene>
    <name evidence="3" type="ORF">ACFSKQ_05465</name>
</gene>
<sequence>MQSPLKIGYVLKRYPRFSETFVVNEILAHEEAGVEIEIFSLRTVLETHFQDILSRVRAPVNAVQHVAPKLREIGPLLSRAQIELPGLSAVLAECAEVPGEILMQAIEVALLSRERGIEHLHAHFGTRATTVARLAACLAAIPYTFTAHAKDIYFAYEESVDLGVKMRDAAAVITVSDYNLDHLRRTFGMSHVHRLYNGIDLERFAFSPRAGAGTGRSILAVGRLVEKKGFDVLVDACAILKRRGVPFEARIIGDGPLLADLGERIAARGLSAELRLSGPRPQAEVLAAMREADLFVAPCVVGEDGNRDGLPTVLLEAMALGVPCVSTPVTGIPELVRDGETGLLVPEHDAPALADAMARLLGAPALGARLAKAGRALVEAEFDIRANAARQREIFQALRAPAPRASPRPRLAEVG</sequence>
<dbReference type="InterPro" id="IPR001296">
    <property type="entry name" value="Glyco_trans_1"/>
</dbReference>
<accession>A0ABW5CJD7</accession>
<comment type="caution">
    <text evidence="3">The sequence shown here is derived from an EMBL/GenBank/DDBJ whole genome shotgun (WGS) entry which is preliminary data.</text>
</comment>
<evidence type="ECO:0000259" key="2">
    <source>
        <dbReference type="Pfam" id="PF13439"/>
    </source>
</evidence>
<name>A0ABW5CJD7_9HYPH</name>
<dbReference type="PANTHER" id="PTHR45947:SF14">
    <property type="entry name" value="SLL1723 PROTEIN"/>
    <property type="match status" value="1"/>
</dbReference>
<dbReference type="Proteomes" id="UP001597371">
    <property type="component" value="Unassembled WGS sequence"/>
</dbReference>
<feature type="domain" description="Glycosyl transferase family 1" evidence="1">
    <location>
        <begin position="215"/>
        <end position="375"/>
    </location>
</feature>
<evidence type="ECO:0000313" key="4">
    <source>
        <dbReference type="Proteomes" id="UP001597371"/>
    </source>
</evidence>
<keyword evidence="4" id="KW-1185">Reference proteome</keyword>
<evidence type="ECO:0000313" key="3">
    <source>
        <dbReference type="EMBL" id="MFD2236913.1"/>
    </source>
</evidence>
<dbReference type="InterPro" id="IPR028098">
    <property type="entry name" value="Glyco_trans_4-like_N"/>
</dbReference>
<reference evidence="4" key="1">
    <citation type="journal article" date="2019" name="Int. J. Syst. Evol. Microbiol.">
        <title>The Global Catalogue of Microorganisms (GCM) 10K type strain sequencing project: providing services to taxonomists for standard genome sequencing and annotation.</title>
        <authorList>
            <consortium name="The Broad Institute Genomics Platform"/>
            <consortium name="The Broad Institute Genome Sequencing Center for Infectious Disease"/>
            <person name="Wu L."/>
            <person name="Ma J."/>
        </authorList>
    </citation>
    <scope>NUCLEOTIDE SEQUENCE [LARGE SCALE GENOMIC DNA]</scope>
    <source>
        <strain evidence="4">ZS-35-S2</strain>
    </source>
</reference>
<protein>
    <submittedName>
        <fullName evidence="3">Glycosyltransferase</fullName>
    </submittedName>
</protein>
<dbReference type="SUPFAM" id="SSF53756">
    <property type="entry name" value="UDP-Glycosyltransferase/glycogen phosphorylase"/>
    <property type="match status" value="1"/>
</dbReference>
<dbReference type="Gene3D" id="3.40.50.2000">
    <property type="entry name" value="Glycogen Phosphorylase B"/>
    <property type="match status" value="2"/>
</dbReference>
<proteinExistence type="predicted"/>
<feature type="domain" description="Glycosyltransferase subfamily 4-like N-terminal" evidence="2">
    <location>
        <begin position="103"/>
        <end position="203"/>
    </location>
</feature>
<dbReference type="InterPro" id="IPR050194">
    <property type="entry name" value="Glycosyltransferase_grp1"/>
</dbReference>
<organism evidence="3 4">
    <name type="scientific">Aureimonas populi</name>
    <dbReference type="NCBI Taxonomy" id="1701758"/>
    <lineage>
        <taxon>Bacteria</taxon>
        <taxon>Pseudomonadati</taxon>
        <taxon>Pseudomonadota</taxon>
        <taxon>Alphaproteobacteria</taxon>
        <taxon>Hyphomicrobiales</taxon>
        <taxon>Aurantimonadaceae</taxon>
        <taxon>Aureimonas</taxon>
    </lineage>
</organism>